<proteinExistence type="predicted"/>
<dbReference type="Proteomes" id="UP000222564">
    <property type="component" value="Unassembled WGS sequence"/>
</dbReference>
<gene>
    <name evidence="1" type="ORF">P378_13585</name>
</gene>
<evidence type="ECO:0000313" key="1">
    <source>
        <dbReference type="EMBL" id="PHJ37825.1"/>
    </source>
</evidence>
<comment type="caution">
    <text evidence="1">The sequence shown here is derived from an EMBL/GenBank/DDBJ whole genome shotgun (WGS) entry which is preliminary data.</text>
</comment>
<sequence>MSKLIGKIKIINGKVQLIRIGEGEKKLKTGCVYKMYAALRRVKGA</sequence>
<evidence type="ECO:0000313" key="2">
    <source>
        <dbReference type="Proteomes" id="UP000222564"/>
    </source>
</evidence>
<dbReference type="EMBL" id="AWQQ01000072">
    <property type="protein sequence ID" value="PHJ37825.1"/>
    <property type="molecule type" value="Genomic_DNA"/>
</dbReference>
<protein>
    <submittedName>
        <fullName evidence="1">Uncharacterized protein</fullName>
    </submittedName>
</protein>
<keyword evidence="2" id="KW-1185">Reference proteome</keyword>
<name>A0A2C6MDZ3_9FIRM</name>
<dbReference type="AlphaFoldDB" id="A0A2C6MDZ3"/>
<accession>A0A2C6MDZ3</accession>
<dbReference type="RefSeq" id="WP_180261083.1">
    <property type="nucleotide sequence ID" value="NZ_AWQQ01000072.1"/>
</dbReference>
<organism evidence="1 2">
    <name type="scientific">Desulforamulus profundi</name>
    <dbReference type="NCBI Taxonomy" id="1383067"/>
    <lineage>
        <taxon>Bacteria</taxon>
        <taxon>Bacillati</taxon>
        <taxon>Bacillota</taxon>
        <taxon>Clostridia</taxon>
        <taxon>Eubacteriales</taxon>
        <taxon>Peptococcaceae</taxon>
        <taxon>Desulforamulus</taxon>
    </lineage>
</organism>
<reference evidence="1 2" key="1">
    <citation type="submission" date="2013-09" db="EMBL/GenBank/DDBJ databases">
        <title>Biodegradation of hydrocarbons in the deep terrestrial subsurface : characterization of a microbial consortium composed of two Desulfotomaculum species originating from a deep geological formation.</title>
        <authorList>
            <person name="Aullo T."/>
            <person name="Berlendis S."/>
            <person name="Lascourreges J.-F."/>
            <person name="Dessort D."/>
            <person name="Saint-Laurent S."/>
            <person name="Schraauwers B."/>
            <person name="Mas J."/>
            <person name="Magot M."/>
            <person name="Ranchou-Peyruse A."/>
        </authorList>
    </citation>
    <scope>NUCLEOTIDE SEQUENCE [LARGE SCALE GENOMIC DNA]</scope>
    <source>
        <strain evidence="1 2">Bs107</strain>
    </source>
</reference>